<dbReference type="AlphaFoldDB" id="A0A915ER57"/>
<dbReference type="SUPFAM" id="SSF53474">
    <property type="entry name" value="alpha/beta-Hydrolases"/>
    <property type="match status" value="1"/>
</dbReference>
<dbReference type="InterPro" id="IPR029058">
    <property type="entry name" value="AB_hydrolase_fold"/>
</dbReference>
<proteinExistence type="predicted"/>
<dbReference type="InterPro" id="IPR002918">
    <property type="entry name" value="Lipase_EstA/Esterase_EstB"/>
</dbReference>
<evidence type="ECO:0000256" key="1">
    <source>
        <dbReference type="SAM" id="SignalP"/>
    </source>
</evidence>
<dbReference type="Proteomes" id="UP000887574">
    <property type="component" value="Unplaced"/>
</dbReference>
<keyword evidence="1" id="KW-0732">Signal</keyword>
<dbReference type="Gene3D" id="3.40.50.1820">
    <property type="entry name" value="alpha/beta hydrolase"/>
    <property type="match status" value="1"/>
</dbReference>
<dbReference type="PANTHER" id="PTHR32015:SF3">
    <property type="entry name" value="TRIACYLGLYCEROL LIPASE"/>
    <property type="match status" value="1"/>
</dbReference>
<dbReference type="GO" id="GO:0016298">
    <property type="term" value="F:lipase activity"/>
    <property type="evidence" value="ECO:0007669"/>
    <property type="project" value="TreeGrafter"/>
</dbReference>
<feature type="chain" id="PRO_5037548221" evidence="1">
    <location>
        <begin position="25"/>
        <end position="291"/>
    </location>
</feature>
<dbReference type="Pfam" id="PF01674">
    <property type="entry name" value="Lipase_2"/>
    <property type="match status" value="1"/>
</dbReference>
<dbReference type="PANTHER" id="PTHR32015">
    <property type="entry name" value="FASTING INDUCED LIPASE"/>
    <property type="match status" value="1"/>
</dbReference>
<evidence type="ECO:0000313" key="2">
    <source>
        <dbReference type="Proteomes" id="UP000887574"/>
    </source>
</evidence>
<accession>A0A915ER57</accession>
<reference evidence="3" key="1">
    <citation type="submission" date="2022-11" db="UniProtKB">
        <authorList>
            <consortium name="WormBaseParasite"/>
        </authorList>
    </citation>
    <scope>IDENTIFICATION</scope>
</reference>
<sequence length="291" mass="32503">MLSISTRILWSWTISLLVVATVRADLTPHFRKFLDERYGGEMSSKMERSGTYNLYGGSFGGKKSDNDTLTHQAVVFVHGTTLRASVFAAHKTFFMERGYSESELYATTYADGGQTPFFSKPMYCTDVKQIREFITAVYEYTNSTVDVVAYSMGVAISRKAILGGRCAETEDYLGRPITKYVDAFVAIAGVAYGLERCPQNMQACNNINGMACNSEFLRDVNSKTSSYEGNATYAIYSKDDFLVGQNCCDHPCSELKNANLTVIRQKFDHITVFTQTKEIQYALVNHSPVDI</sequence>
<dbReference type="GO" id="GO:0016042">
    <property type="term" value="P:lipid catabolic process"/>
    <property type="evidence" value="ECO:0007669"/>
    <property type="project" value="InterPro"/>
</dbReference>
<protein>
    <submittedName>
        <fullName evidence="3">Lipase</fullName>
    </submittedName>
</protein>
<dbReference type="WBParaSite" id="jg8061">
    <property type="protein sequence ID" value="jg8061"/>
    <property type="gene ID" value="jg8061"/>
</dbReference>
<name>A0A915ER57_9BILA</name>
<feature type="signal peptide" evidence="1">
    <location>
        <begin position="1"/>
        <end position="24"/>
    </location>
</feature>
<organism evidence="2 3">
    <name type="scientific">Ditylenchus dipsaci</name>
    <dbReference type="NCBI Taxonomy" id="166011"/>
    <lineage>
        <taxon>Eukaryota</taxon>
        <taxon>Metazoa</taxon>
        <taxon>Ecdysozoa</taxon>
        <taxon>Nematoda</taxon>
        <taxon>Chromadorea</taxon>
        <taxon>Rhabditida</taxon>
        <taxon>Tylenchina</taxon>
        <taxon>Tylenchomorpha</taxon>
        <taxon>Sphaerularioidea</taxon>
        <taxon>Anguinidae</taxon>
        <taxon>Anguininae</taxon>
        <taxon>Ditylenchus</taxon>
    </lineage>
</organism>
<keyword evidence="2" id="KW-1185">Reference proteome</keyword>
<evidence type="ECO:0000313" key="3">
    <source>
        <dbReference type="WBParaSite" id="jg8061"/>
    </source>
</evidence>